<dbReference type="CDD" id="cd18109">
    <property type="entry name" value="SpoU-like_RNA-MTase"/>
    <property type="match status" value="1"/>
</dbReference>
<dbReference type="GO" id="GO:0008173">
    <property type="term" value="F:RNA methyltransferase activity"/>
    <property type="evidence" value="ECO:0007669"/>
    <property type="project" value="InterPro"/>
</dbReference>
<accession>A0A9D1M894</accession>
<evidence type="ECO:0000313" key="6">
    <source>
        <dbReference type="EMBL" id="HIU55317.1"/>
    </source>
</evidence>
<proteinExistence type="inferred from homology"/>
<dbReference type="InterPro" id="IPR001537">
    <property type="entry name" value="SpoU_MeTrfase"/>
</dbReference>
<dbReference type="InterPro" id="IPR029026">
    <property type="entry name" value="tRNA_m1G_MTases_N"/>
</dbReference>
<dbReference type="PANTHER" id="PTHR43191">
    <property type="entry name" value="RRNA METHYLTRANSFERASE 3"/>
    <property type="match status" value="1"/>
</dbReference>
<dbReference type="InterPro" id="IPR051259">
    <property type="entry name" value="rRNA_Methyltransferase"/>
</dbReference>
<dbReference type="GO" id="GO:0003723">
    <property type="term" value="F:RNA binding"/>
    <property type="evidence" value="ECO:0007669"/>
    <property type="project" value="InterPro"/>
</dbReference>
<evidence type="ECO:0000313" key="7">
    <source>
        <dbReference type="Proteomes" id="UP000824112"/>
    </source>
</evidence>
<keyword evidence="2 6" id="KW-0489">Methyltransferase</keyword>
<evidence type="ECO:0000259" key="5">
    <source>
        <dbReference type="Pfam" id="PF22435"/>
    </source>
</evidence>
<protein>
    <submittedName>
        <fullName evidence="6">RNA methyltransferase</fullName>
    </submittedName>
</protein>
<dbReference type="AlphaFoldDB" id="A0A9D1M894"/>
<dbReference type="GO" id="GO:0006396">
    <property type="term" value="P:RNA processing"/>
    <property type="evidence" value="ECO:0007669"/>
    <property type="project" value="InterPro"/>
</dbReference>
<feature type="domain" description="tRNA/rRNA methyltransferase SpoU type" evidence="4">
    <location>
        <begin position="103"/>
        <end position="242"/>
    </location>
</feature>
<name>A0A9D1M894_9BACT</name>
<evidence type="ECO:0000256" key="1">
    <source>
        <dbReference type="ARBA" id="ARBA00007228"/>
    </source>
</evidence>
<dbReference type="Gene3D" id="3.40.1280.10">
    <property type="match status" value="1"/>
</dbReference>
<sequence>MLSKNKIGFIRSLDAKKAREAENCFLAEGNKLVNDTIRYFDCRLLVATEQWLEQHPDIQSRETITATKEEIRKCSLLKNPQEVIAVYRKPEYPIDIEALRGCLVLALDTVQDPGNLGTIVRIADWFGIRDIVCSETCADIYNPKTVQATMGALARVRVHYTSLADFLRQIHPLPVYGTFLEGNDIYREELSGNGVIVMGNEGNGISEAIKPFVERKLYIPNYPPGAETSESLNVAIATAITCAEFRRRTR</sequence>
<dbReference type="SUPFAM" id="SSF75217">
    <property type="entry name" value="alpha/beta knot"/>
    <property type="match status" value="1"/>
</dbReference>
<organism evidence="6 7">
    <name type="scientific">Candidatus Gallibacteroides avistercoris</name>
    <dbReference type="NCBI Taxonomy" id="2840833"/>
    <lineage>
        <taxon>Bacteria</taxon>
        <taxon>Pseudomonadati</taxon>
        <taxon>Bacteroidota</taxon>
        <taxon>Bacteroidia</taxon>
        <taxon>Bacteroidales</taxon>
        <taxon>Bacteroidaceae</taxon>
        <taxon>Bacteroidaceae incertae sedis</taxon>
        <taxon>Candidatus Gallibacteroides</taxon>
    </lineage>
</organism>
<dbReference type="Pfam" id="PF00588">
    <property type="entry name" value="SpoU_methylase"/>
    <property type="match status" value="1"/>
</dbReference>
<keyword evidence="3" id="KW-0808">Transferase</keyword>
<dbReference type="InterPro" id="IPR029028">
    <property type="entry name" value="Alpha/beta_knot_MTases"/>
</dbReference>
<evidence type="ECO:0000256" key="2">
    <source>
        <dbReference type="ARBA" id="ARBA00022603"/>
    </source>
</evidence>
<reference evidence="6" key="2">
    <citation type="journal article" date="2021" name="PeerJ">
        <title>Extensive microbial diversity within the chicken gut microbiome revealed by metagenomics and culture.</title>
        <authorList>
            <person name="Gilroy R."/>
            <person name="Ravi A."/>
            <person name="Getino M."/>
            <person name="Pursley I."/>
            <person name="Horton D.L."/>
            <person name="Alikhan N.F."/>
            <person name="Baker D."/>
            <person name="Gharbi K."/>
            <person name="Hall N."/>
            <person name="Watson M."/>
            <person name="Adriaenssens E.M."/>
            <person name="Foster-Nyarko E."/>
            <person name="Jarju S."/>
            <person name="Secka A."/>
            <person name="Antonio M."/>
            <person name="Oren A."/>
            <person name="Chaudhuri R.R."/>
            <person name="La Ragione R."/>
            <person name="Hildebrand F."/>
            <person name="Pallen M.J."/>
        </authorList>
    </citation>
    <scope>NUCLEOTIDE SEQUENCE</scope>
    <source>
        <strain evidence="6">CHK158-818</strain>
    </source>
</reference>
<dbReference type="Gene3D" id="3.30.1330.30">
    <property type="match status" value="1"/>
</dbReference>
<gene>
    <name evidence="6" type="ORF">IAB03_05870</name>
</gene>
<dbReference type="InterPro" id="IPR029064">
    <property type="entry name" value="Ribosomal_eL30-like_sf"/>
</dbReference>
<dbReference type="GO" id="GO:0032259">
    <property type="term" value="P:methylation"/>
    <property type="evidence" value="ECO:0007669"/>
    <property type="project" value="UniProtKB-KW"/>
</dbReference>
<evidence type="ECO:0000259" key="4">
    <source>
        <dbReference type="Pfam" id="PF00588"/>
    </source>
</evidence>
<reference evidence="6" key="1">
    <citation type="submission" date="2020-10" db="EMBL/GenBank/DDBJ databases">
        <authorList>
            <person name="Gilroy R."/>
        </authorList>
    </citation>
    <scope>NUCLEOTIDE SEQUENCE</scope>
    <source>
        <strain evidence="6">CHK158-818</strain>
    </source>
</reference>
<dbReference type="PANTHER" id="PTHR43191:SF2">
    <property type="entry name" value="RRNA METHYLTRANSFERASE 3, MITOCHONDRIAL"/>
    <property type="match status" value="1"/>
</dbReference>
<comment type="similarity">
    <text evidence="1">Belongs to the class IV-like SAM-binding methyltransferase superfamily. RNA methyltransferase TrmH family.</text>
</comment>
<feature type="domain" description="MRM3-like substrate binding" evidence="5">
    <location>
        <begin position="5"/>
        <end position="85"/>
    </location>
</feature>
<dbReference type="Proteomes" id="UP000824112">
    <property type="component" value="Unassembled WGS sequence"/>
</dbReference>
<dbReference type="SUPFAM" id="SSF55315">
    <property type="entry name" value="L30e-like"/>
    <property type="match status" value="1"/>
</dbReference>
<dbReference type="EMBL" id="DVNA01000133">
    <property type="protein sequence ID" value="HIU55317.1"/>
    <property type="molecule type" value="Genomic_DNA"/>
</dbReference>
<dbReference type="InterPro" id="IPR053888">
    <property type="entry name" value="MRM3-like_sub_bind"/>
</dbReference>
<evidence type="ECO:0000256" key="3">
    <source>
        <dbReference type="ARBA" id="ARBA00022679"/>
    </source>
</evidence>
<dbReference type="Pfam" id="PF22435">
    <property type="entry name" value="MRM3-like_sub_bind"/>
    <property type="match status" value="1"/>
</dbReference>
<comment type="caution">
    <text evidence="6">The sequence shown here is derived from an EMBL/GenBank/DDBJ whole genome shotgun (WGS) entry which is preliminary data.</text>
</comment>